<dbReference type="PANTHER" id="PTHR33112">
    <property type="entry name" value="DOMAIN PROTEIN, PUTATIVE-RELATED"/>
    <property type="match status" value="1"/>
</dbReference>
<dbReference type="AlphaFoldDB" id="A0A6A6BH51"/>
<evidence type="ECO:0000259" key="2">
    <source>
        <dbReference type="Pfam" id="PF06985"/>
    </source>
</evidence>
<proteinExistence type="predicted"/>
<dbReference type="Proteomes" id="UP000799438">
    <property type="component" value="Unassembled WGS sequence"/>
</dbReference>
<feature type="compositionally biased region" description="Polar residues" evidence="1">
    <location>
        <begin position="14"/>
        <end position="24"/>
    </location>
</feature>
<dbReference type="EMBL" id="ML995482">
    <property type="protein sequence ID" value="KAF2143460.1"/>
    <property type="molecule type" value="Genomic_DNA"/>
</dbReference>
<reference evidence="3" key="1">
    <citation type="journal article" date="2020" name="Stud. Mycol.">
        <title>101 Dothideomycetes genomes: a test case for predicting lifestyles and emergence of pathogens.</title>
        <authorList>
            <person name="Haridas S."/>
            <person name="Albert R."/>
            <person name="Binder M."/>
            <person name="Bloem J."/>
            <person name="Labutti K."/>
            <person name="Salamov A."/>
            <person name="Andreopoulos B."/>
            <person name="Baker S."/>
            <person name="Barry K."/>
            <person name="Bills G."/>
            <person name="Bluhm B."/>
            <person name="Cannon C."/>
            <person name="Castanera R."/>
            <person name="Culley D."/>
            <person name="Daum C."/>
            <person name="Ezra D."/>
            <person name="Gonzalez J."/>
            <person name="Henrissat B."/>
            <person name="Kuo A."/>
            <person name="Liang C."/>
            <person name="Lipzen A."/>
            <person name="Lutzoni F."/>
            <person name="Magnuson J."/>
            <person name="Mondo S."/>
            <person name="Nolan M."/>
            <person name="Ohm R."/>
            <person name="Pangilinan J."/>
            <person name="Park H.-J."/>
            <person name="Ramirez L."/>
            <person name="Alfaro M."/>
            <person name="Sun H."/>
            <person name="Tritt A."/>
            <person name="Yoshinaga Y."/>
            <person name="Zwiers L.-H."/>
            <person name="Turgeon B."/>
            <person name="Goodwin S."/>
            <person name="Spatafora J."/>
            <person name="Crous P."/>
            <person name="Grigoriev I."/>
        </authorList>
    </citation>
    <scope>NUCLEOTIDE SEQUENCE</scope>
    <source>
        <strain evidence="3">CBS 121167</strain>
    </source>
</reference>
<keyword evidence="4" id="KW-1185">Reference proteome</keyword>
<accession>A0A6A6BH51</accession>
<feature type="domain" description="Heterokaryon incompatibility" evidence="2">
    <location>
        <begin position="197"/>
        <end position="350"/>
    </location>
</feature>
<feature type="region of interest" description="Disordered" evidence="1">
    <location>
        <begin position="579"/>
        <end position="615"/>
    </location>
</feature>
<dbReference type="PANTHER" id="PTHR33112:SF9">
    <property type="entry name" value="HETEROKARYON INCOMPATIBILITY DOMAIN-CONTAINING PROTEIN"/>
    <property type="match status" value="1"/>
</dbReference>
<dbReference type="RefSeq" id="XP_033399172.1">
    <property type="nucleotide sequence ID" value="XM_033545660.1"/>
</dbReference>
<protein>
    <recommendedName>
        <fullName evidence="2">Heterokaryon incompatibility domain-containing protein</fullName>
    </recommendedName>
</protein>
<gene>
    <name evidence="3" type="ORF">K452DRAFT_350467</name>
</gene>
<evidence type="ECO:0000313" key="4">
    <source>
        <dbReference type="Proteomes" id="UP000799438"/>
    </source>
</evidence>
<feature type="compositionally biased region" description="Polar residues" evidence="1">
    <location>
        <begin position="579"/>
        <end position="612"/>
    </location>
</feature>
<dbReference type="GeneID" id="54303168"/>
<dbReference type="InterPro" id="IPR010730">
    <property type="entry name" value="HET"/>
</dbReference>
<name>A0A6A6BH51_9PEZI</name>
<organism evidence="3 4">
    <name type="scientific">Aplosporella prunicola CBS 121167</name>
    <dbReference type="NCBI Taxonomy" id="1176127"/>
    <lineage>
        <taxon>Eukaryota</taxon>
        <taxon>Fungi</taxon>
        <taxon>Dikarya</taxon>
        <taxon>Ascomycota</taxon>
        <taxon>Pezizomycotina</taxon>
        <taxon>Dothideomycetes</taxon>
        <taxon>Dothideomycetes incertae sedis</taxon>
        <taxon>Botryosphaeriales</taxon>
        <taxon>Aplosporellaceae</taxon>
        <taxon>Aplosporella</taxon>
    </lineage>
</organism>
<sequence length="695" mass="77810">MSDHARRTTVAKPQRTSTPCRTCNNLDPRGHSSTFYDTESTSRSIASLTLIVDALSLKRSRENCPRCHLVAEALDAHSKDWKTSRPPVLLELTEHAPIRITLQLSRSSSEKVEIYASSNTPRPWSTLGCGHSIPKHADSDGSLRFAKKAIEDCVKNHKSLLCGQSRRDKFVPSRLIHIDENNTDTKLCESPPQNAKYVALSHCWGYGPPFTTTIATLEERKSGIDYDCLPPLFQDAIFLTEELGIKYLWIDALCIIQDSREDWETESVNMSNIYENAYVTIAATSSNSNDREIFSARPRATKLHYQANPRTKVYTVRARKMPNHHPTIGEDQSPARPMGPLMSRAWALQEHVLCSRILHFTSTEILFECGLAYCCECMPSPKRFMTTPGLLPRLLTTGKKRSYWKTWHQIVTQFSTRDLTIPSDKLPAISGIAKKFREPTRSAYIAGLWRDNLVEDLLWSSDRSLQPPHAARRLSVYRAPSFSWASVDTQIQYYEPDRASEKDVDSLVTIYEACTSLTGRNTLGAVKDGWIRLKGPVVEATLIAPEEYSFSYQLFRTGNPSIDVAPDSLLVTEDVDHATTSPLPQQESPTKTSNYADATSAASNDSPTTNPAKTVRRARPAEIYTSFKAPVLCLGIARYEGSWISGIVLGLSGRTMGEADAAASTQEMRCYERLGTFSAGEEWFQGAEKREMFLV</sequence>
<dbReference type="OrthoDB" id="5125733at2759"/>
<feature type="region of interest" description="Disordered" evidence="1">
    <location>
        <begin position="1"/>
        <end position="24"/>
    </location>
</feature>
<evidence type="ECO:0000313" key="3">
    <source>
        <dbReference type="EMBL" id="KAF2143460.1"/>
    </source>
</evidence>
<evidence type="ECO:0000256" key="1">
    <source>
        <dbReference type="SAM" id="MobiDB-lite"/>
    </source>
</evidence>
<dbReference type="Pfam" id="PF06985">
    <property type="entry name" value="HET"/>
    <property type="match status" value="1"/>
</dbReference>